<dbReference type="SUPFAM" id="SSF54928">
    <property type="entry name" value="RNA-binding domain, RBD"/>
    <property type="match status" value="1"/>
</dbReference>
<dbReference type="Gramene" id="ONK77298">
    <property type="protein sequence ID" value="ONK77298"/>
    <property type="gene ID" value="A4U43_C02F5100"/>
</dbReference>
<dbReference type="EMBL" id="CM007382">
    <property type="protein sequence ID" value="ONK77298.1"/>
    <property type="molecule type" value="Genomic_DNA"/>
</dbReference>
<evidence type="ECO:0000256" key="1">
    <source>
        <dbReference type="ARBA" id="ARBA00004123"/>
    </source>
</evidence>
<keyword evidence="3" id="KW-0539">Nucleus</keyword>
<dbReference type="SMART" id="SM00715">
    <property type="entry name" value="LA"/>
    <property type="match status" value="1"/>
</dbReference>
<dbReference type="PROSITE" id="PS50961">
    <property type="entry name" value="HTH_LA"/>
    <property type="match status" value="1"/>
</dbReference>
<protein>
    <recommendedName>
        <fullName evidence="6">HTH La-type RNA-binding domain-containing protein</fullName>
    </recommendedName>
</protein>
<dbReference type="InterPro" id="IPR006630">
    <property type="entry name" value="La_HTH"/>
</dbReference>
<dbReference type="GO" id="GO:0005634">
    <property type="term" value="C:nucleus"/>
    <property type="evidence" value="ECO:0007669"/>
    <property type="project" value="UniProtKB-SubCell"/>
</dbReference>
<dbReference type="InterPro" id="IPR035979">
    <property type="entry name" value="RBD_domain_sf"/>
</dbReference>
<dbReference type="Pfam" id="PF05383">
    <property type="entry name" value="La"/>
    <property type="match status" value="1"/>
</dbReference>
<dbReference type="PRINTS" id="PR00302">
    <property type="entry name" value="LUPUSLA"/>
</dbReference>
<dbReference type="GO" id="GO:0003729">
    <property type="term" value="F:mRNA binding"/>
    <property type="evidence" value="ECO:0007669"/>
    <property type="project" value="TreeGrafter"/>
</dbReference>
<dbReference type="OrthoDB" id="435402at2759"/>
<evidence type="ECO:0000259" key="6">
    <source>
        <dbReference type="PROSITE" id="PS50961"/>
    </source>
</evidence>
<name>A0A5P1FG14_ASPOF</name>
<dbReference type="PANTHER" id="PTHR22792:SF54">
    <property type="entry name" value="OS08G0542900 PROTEIN"/>
    <property type="match status" value="1"/>
</dbReference>
<feature type="region of interest" description="Disordered" evidence="5">
    <location>
        <begin position="1"/>
        <end position="71"/>
    </location>
</feature>
<evidence type="ECO:0000256" key="4">
    <source>
        <dbReference type="PROSITE-ProRule" id="PRU00332"/>
    </source>
</evidence>
<organism evidence="7 8">
    <name type="scientific">Asparagus officinalis</name>
    <name type="common">Garden asparagus</name>
    <dbReference type="NCBI Taxonomy" id="4686"/>
    <lineage>
        <taxon>Eukaryota</taxon>
        <taxon>Viridiplantae</taxon>
        <taxon>Streptophyta</taxon>
        <taxon>Embryophyta</taxon>
        <taxon>Tracheophyta</taxon>
        <taxon>Spermatophyta</taxon>
        <taxon>Magnoliopsida</taxon>
        <taxon>Liliopsida</taxon>
        <taxon>Asparagales</taxon>
        <taxon>Asparagaceae</taxon>
        <taxon>Asparagoideae</taxon>
        <taxon>Asparagus</taxon>
    </lineage>
</organism>
<evidence type="ECO:0000256" key="3">
    <source>
        <dbReference type="ARBA" id="ARBA00023242"/>
    </source>
</evidence>
<feature type="compositionally biased region" description="Low complexity" evidence="5">
    <location>
        <begin position="21"/>
        <end position="37"/>
    </location>
</feature>
<evidence type="ECO:0000313" key="8">
    <source>
        <dbReference type="Proteomes" id="UP000243459"/>
    </source>
</evidence>
<dbReference type="InterPro" id="IPR045180">
    <property type="entry name" value="La_dom_prot"/>
</dbReference>
<evidence type="ECO:0000313" key="7">
    <source>
        <dbReference type="EMBL" id="ONK77298.1"/>
    </source>
</evidence>
<dbReference type="Gene3D" id="1.10.10.10">
    <property type="entry name" value="Winged helix-like DNA-binding domain superfamily/Winged helix DNA-binding domain"/>
    <property type="match status" value="1"/>
</dbReference>
<dbReference type="GO" id="GO:1990904">
    <property type="term" value="C:ribonucleoprotein complex"/>
    <property type="evidence" value="ECO:0007669"/>
    <property type="project" value="InterPro"/>
</dbReference>
<dbReference type="InterPro" id="IPR012677">
    <property type="entry name" value="Nucleotide-bd_a/b_plait_sf"/>
</dbReference>
<dbReference type="Gene3D" id="3.30.70.330">
    <property type="match status" value="1"/>
</dbReference>
<dbReference type="GO" id="GO:0006396">
    <property type="term" value="P:RNA processing"/>
    <property type="evidence" value="ECO:0007669"/>
    <property type="project" value="InterPro"/>
</dbReference>
<feature type="compositionally biased region" description="Basic and acidic residues" evidence="5">
    <location>
        <begin position="1"/>
        <end position="10"/>
    </location>
</feature>
<accession>A0A5P1FG14</accession>
<evidence type="ECO:0000256" key="2">
    <source>
        <dbReference type="ARBA" id="ARBA00022884"/>
    </source>
</evidence>
<keyword evidence="8" id="KW-1185">Reference proteome</keyword>
<sequence>MDQEILEKTKALAISGDQNVPSSPSSNPSSSRTAAASINLNPDASLVVPRRRSGLPPRPPPSPETRDHKNAFNWSLRSSNWLVDSCQIGSNWRGPPLSADSSQSGPDRRGSKISNESNRRGGKRSAGSSQVKLLPDEIAKKIVNQVEFYFSDINLVTTELLRKFINIDRDGFVPISVVASFKKIRDLVTKYSHNKNSVTKHLLAYALQSSSQLVVSKNGQKVRRKHGINDLYVKELQSRIIVAEDFPPPMARYVHLMKFFCTAGRVKSIRTCYPPTDPVIAKISEKPGIHLRSKLHAFVEYETTEGAQKAVADLNENSESGIKVCLFLDVMLKQGAEQESKERQEVDGNKETEVSMSDEPNLEQVEHPELLPEASDIPAE</sequence>
<keyword evidence="2 4" id="KW-0694">RNA-binding</keyword>
<dbReference type="InterPro" id="IPR036390">
    <property type="entry name" value="WH_DNA-bd_sf"/>
</dbReference>
<dbReference type="SUPFAM" id="SSF46785">
    <property type="entry name" value="Winged helix' DNA-binding domain"/>
    <property type="match status" value="1"/>
</dbReference>
<reference evidence="8" key="1">
    <citation type="journal article" date="2017" name="Nat. Commun.">
        <title>The asparagus genome sheds light on the origin and evolution of a young Y chromosome.</title>
        <authorList>
            <person name="Harkess A."/>
            <person name="Zhou J."/>
            <person name="Xu C."/>
            <person name="Bowers J.E."/>
            <person name="Van der Hulst R."/>
            <person name="Ayyampalayam S."/>
            <person name="Mercati F."/>
            <person name="Riccardi P."/>
            <person name="McKain M.R."/>
            <person name="Kakrana A."/>
            <person name="Tang H."/>
            <person name="Ray J."/>
            <person name="Groenendijk J."/>
            <person name="Arikit S."/>
            <person name="Mathioni S.M."/>
            <person name="Nakano M."/>
            <person name="Shan H."/>
            <person name="Telgmann-Rauber A."/>
            <person name="Kanno A."/>
            <person name="Yue Z."/>
            <person name="Chen H."/>
            <person name="Li W."/>
            <person name="Chen Y."/>
            <person name="Xu X."/>
            <person name="Zhang Y."/>
            <person name="Luo S."/>
            <person name="Chen H."/>
            <person name="Gao J."/>
            <person name="Mao Z."/>
            <person name="Pires J.C."/>
            <person name="Luo M."/>
            <person name="Kudrna D."/>
            <person name="Wing R.A."/>
            <person name="Meyers B.C."/>
            <person name="Yi K."/>
            <person name="Kong H."/>
            <person name="Lavrijsen P."/>
            <person name="Sunseri F."/>
            <person name="Falavigna A."/>
            <person name="Ye Y."/>
            <person name="Leebens-Mack J.H."/>
            <person name="Chen G."/>
        </authorList>
    </citation>
    <scope>NUCLEOTIDE SEQUENCE [LARGE SCALE GENOMIC DNA]</scope>
    <source>
        <strain evidence="8">cv. DH0086</strain>
    </source>
</reference>
<evidence type="ECO:0000256" key="5">
    <source>
        <dbReference type="SAM" id="MobiDB-lite"/>
    </source>
</evidence>
<dbReference type="Proteomes" id="UP000243459">
    <property type="component" value="Chromosome 2"/>
</dbReference>
<dbReference type="InterPro" id="IPR036388">
    <property type="entry name" value="WH-like_DNA-bd_sf"/>
</dbReference>
<feature type="region of interest" description="Disordered" evidence="5">
    <location>
        <begin position="92"/>
        <end position="130"/>
    </location>
</feature>
<dbReference type="AlphaFoldDB" id="A0A5P1FG14"/>
<feature type="compositionally biased region" description="Basic and acidic residues" evidence="5">
    <location>
        <begin position="337"/>
        <end position="353"/>
    </location>
</feature>
<dbReference type="InterPro" id="IPR000504">
    <property type="entry name" value="RRM_dom"/>
</dbReference>
<dbReference type="InterPro" id="IPR002344">
    <property type="entry name" value="Lupus_La"/>
</dbReference>
<feature type="domain" description="HTH La-type RNA-binding" evidence="6">
    <location>
        <begin position="132"/>
        <end position="233"/>
    </location>
</feature>
<dbReference type="PANTHER" id="PTHR22792">
    <property type="entry name" value="LUPUS LA PROTEIN-RELATED"/>
    <property type="match status" value="1"/>
</dbReference>
<comment type="subcellular location">
    <subcellularLocation>
        <location evidence="1">Nucleus</location>
    </subcellularLocation>
</comment>
<gene>
    <name evidence="7" type="ORF">A4U43_C02F5100</name>
</gene>
<dbReference type="Pfam" id="PF00076">
    <property type="entry name" value="RRM_1"/>
    <property type="match status" value="1"/>
</dbReference>
<proteinExistence type="predicted"/>
<feature type="region of interest" description="Disordered" evidence="5">
    <location>
        <begin position="337"/>
        <end position="380"/>
    </location>
</feature>